<dbReference type="SMART" id="SM01001">
    <property type="entry name" value="AIRC"/>
    <property type="match status" value="1"/>
</dbReference>
<feature type="domain" description="PurE" evidence="1">
    <location>
        <begin position="89"/>
        <end position="221"/>
    </location>
</feature>
<dbReference type="InterPro" id="IPR000031">
    <property type="entry name" value="PurE_dom"/>
</dbReference>
<dbReference type="GO" id="GO:0016787">
    <property type="term" value="F:hydrolase activity"/>
    <property type="evidence" value="ECO:0007669"/>
    <property type="project" value="InterPro"/>
</dbReference>
<keyword evidence="3" id="KW-1185">Reference proteome</keyword>
<dbReference type="EMBL" id="VZZJ01000005">
    <property type="protein sequence ID" value="KAB1074411.1"/>
    <property type="molecule type" value="Genomic_DNA"/>
</dbReference>
<dbReference type="InterPro" id="IPR039476">
    <property type="entry name" value="P2CMN_synthase_LarB"/>
</dbReference>
<organism evidence="2 3">
    <name type="scientific">Methylobacterium planeticum</name>
    <dbReference type="NCBI Taxonomy" id="2615211"/>
    <lineage>
        <taxon>Bacteria</taxon>
        <taxon>Pseudomonadati</taxon>
        <taxon>Pseudomonadota</taxon>
        <taxon>Alphaproteobacteria</taxon>
        <taxon>Hyphomicrobiales</taxon>
        <taxon>Methylobacteriaceae</taxon>
        <taxon>Methylobacterium</taxon>
    </lineage>
</organism>
<evidence type="ECO:0000259" key="1">
    <source>
        <dbReference type="SMART" id="SM01001"/>
    </source>
</evidence>
<dbReference type="AlphaFoldDB" id="A0A6N6MSZ4"/>
<proteinExistence type="predicted"/>
<dbReference type="GO" id="GO:0006189">
    <property type="term" value="P:'de novo' IMP biosynthetic process"/>
    <property type="evidence" value="ECO:0007669"/>
    <property type="project" value="InterPro"/>
</dbReference>
<evidence type="ECO:0000313" key="3">
    <source>
        <dbReference type="Proteomes" id="UP000441523"/>
    </source>
</evidence>
<accession>A0A6N6MSZ4</accession>
<reference evidence="2 3" key="1">
    <citation type="submission" date="2019-09" db="EMBL/GenBank/DDBJ databases">
        <title>YIM 132548 draft genome.</title>
        <authorList>
            <person name="Jiang L."/>
        </authorList>
    </citation>
    <scope>NUCLEOTIDE SEQUENCE [LARGE SCALE GENOMIC DNA]</scope>
    <source>
        <strain evidence="2 3">YIM 132548</strain>
    </source>
</reference>
<dbReference type="Gene3D" id="3.40.50.1970">
    <property type="match status" value="1"/>
</dbReference>
<dbReference type="PANTHER" id="PTHR43064">
    <property type="entry name" value="PHOSPHORIBOSYLAMINOIMIDAZOLE CARBOXYLASE-RELATED"/>
    <property type="match status" value="1"/>
</dbReference>
<dbReference type="SUPFAM" id="SSF52255">
    <property type="entry name" value="N5-CAIR mutase (phosphoribosylaminoimidazole carboxylase, PurE)"/>
    <property type="match status" value="1"/>
</dbReference>
<name>A0A6N6MSZ4_9HYPH</name>
<dbReference type="Pfam" id="PF00731">
    <property type="entry name" value="AIRC"/>
    <property type="match status" value="1"/>
</dbReference>
<protein>
    <submittedName>
        <fullName evidence="2">Nickel pincer cofactor biosynthesis protein LarB</fullName>
    </submittedName>
</protein>
<dbReference type="Proteomes" id="UP000441523">
    <property type="component" value="Unassembled WGS sequence"/>
</dbReference>
<dbReference type="NCBIfam" id="NF033503">
    <property type="entry name" value="LarB"/>
    <property type="match status" value="1"/>
</dbReference>
<sequence>MSVADEFVLDFARPERIGLEEAVYAAGKSPAQIDAILDAAAVREAAMLLTRLEPGKHAALADRHRARLDYCAVSRTAIFGRPRPVRGPARIGIVAAGTSDIAVAREAERTLAHQGHATTLFADVGVAGLWRLTRRLAEIRAHPVLIVAAGMDAALPSVVGGLVASAIIAVPTSVGYGVAEGGRTALDAILASCAPGLTVVNIDNGYGAACAAMRLLHAARALAPDPARPGETA</sequence>
<dbReference type="PANTHER" id="PTHR43064:SF1">
    <property type="entry name" value="SLL1489 PROTEIN"/>
    <property type="match status" value="1"/>
</dbReference>
<comment type="caution">
    <text evidence="2">The sequence shown here is derived from an EMBL/GenBank/DDBJ whole genome shotgun (WGS) entry which is preliminary data.</text>
</comment>
<dbReference type="RefSeq" id="WP_150962807.1">
    <property type="nucleotide sequence ID" value="NZ_VZZJ01000005.1"/>
</dbReference>
<evidence type="ECO:0000313" key="2">
    <source>
        <dbReference type="EMBL" id="KAB1074411.1"/>
    </source>
</evidence>
<gene>
    <name evidence="2" type="primary">larB</name>
    <name evidence="2" type="ORF">F6X51_08595</name>
</gene>